<gene>
    <name evidence="1" type="ORF">VBRA1451_LOCUS7011</name>
</gene>
<evidence type="ECO:0000313" key="1">
    <source>
        <dbReference type="EMBL" id="CAD9051949.1"/>
    </source>
</evidence>
<proteinExistence type="predicted"/>
<organism evidence="1">
    <name type="scientific">Vitrella brassicaformis</name>
    <dbReference type="NCBI Taxonomy" id="1169539"/>
    <lineage>
        <taxon>Eukaryota</taxon>
        <taxon>Sar</taxon>
        <taxon>Alveolata</taxon>
        <taxon>Colpodellida</taxon>
        <taxon>Vitrellaceae</taxon>
        <taxon>Vitrella</taxon>
    </lineage>
</organism>
<reference evidence="1" key="1">
    <citation type="submission" date="2021-01" db="EMBL/GenBank/DDBJ databases">
        <authorList>
            <person name="Corre E."/>
            <person name="Pelletier E."/>
            <person name="Niang G."/>
            <person name="Scheremetjew M."/>
            <person name="Finn R."/>
            <person name="Kale V."/>
            <person name="Holt S."/>
            <person name="Cochrane G."/>
            <person name="Meng A."/>
            <person name="Brown T."/>
            <person name="Cohen L."/>
        </authorList>
    </citation>
    <scope>NUCLEOTIDE SEQUENCE</scope>
    <source>
        <strain evidence="1">CCMP3346</strain>
    </source>
</reference>
<dbReference type="AlphaFoldDB" id="A0A7S1P1U6"/>
<accession>A0A7S1P1U6</accession>
<sequence length="113" mass="12552">MLTRLVEGCWHGGTVDGLLVVVQLQLICEGDAERAGDARSSLCRVRSVGGLSRLTELRVHISTYLHRANWLTSESGGRTEHLYGWMDGRMNTEKRTGWMHGGLPCNGMVRTQV</sequence>
<name>A0A7S1P1U6_9ALVE</name>
<protein>
    <submittedName>
        <fullName evidence="1">Uncharacterized protein</fullName>
    </submittedName>
</protein>
<dbReference type="EMBL" id="HBGB01012219">
    <property type="protein sequence ID" value="CAD9051949.1"/>
    <property type="molecule type" value="Transcribed_RNA"/>
</dbReference>